<reference evidence="15 16" key="1">
    <citation type="journal article" date="2015" name="Genome Announc.">
        <title>Genome Sequence of 'Candidatus Thioglobus autotrophica' Strain EF1, a Chemoautotroph from the SUP05 Clade of Marine Gammaproteobacteria.</title>
        <authorList>
            <person name="Shah V."/>
            <person name="Morris R.M."/>
        </authorList>
    </citation>
    <scope>NUCLEOTIDE SEQUENCE [LARGE SCALE GENOMIC DNA]</scope>
    <source>
        <strain evidence="15 16">EF1</strain>
    </source>
</reference>
<comment type="function">
    <text evidence="7">Catalyzes the adenylation by ATP of the carboxyl group of the C-terminal glycine of sulfur carrier protein MoaD.</text>
</comment>
<dbReference type="PATRIC" id="fig|1705394.5.peg.1440"/>
<feature type="domain" description="THIF-type NAD/FAD binding fold" evidence="14">
    <location>
        <begin position="9"/>
        <end position="242"/>
    </location>
</feature>
<dbReference type="InterPro" id="IPR035985">
    <property type="entry name" value="Ubiquitin-activating_enz"/>
</dbReference>
<dbReference type="PANTHER" id="PTHR10953:SF102">
    <property type="entry name" value="ADENYLYLTRANSFERASE AND SULFURTRANSFERASE MOCS3"/>
    <property type="match status" value="1"/>
</dbReference>
<evidence type="ECO:0000313" key="16">
    <source>
        <dbReference type="Proteomes" id="UP000058020"/>
    </source>
</evidence>
<evidence type="ECO:0000259" key="14">
    <source>
        <dbReference type="Pfam" id="PF00899"/>
    </source>
</evidence>
<dbReference type="EMBL" id="CP010552">
    <property type="protein sequence ID" value="ALE52997.1"/>
    <property type="molecule type" value="Genomic_DNA"/>
</dbReference>
<dbReference type="EC" id="2.7.7.80" evidence="9"/>
<dbReference type="Pfam" id="PF00899">
    <property type="entry name" value="ThiF"/>
    <property type="match status" value="1"/>
</dbReference>
<keyword evidence="15" id="KW-0548">Nucleotidyltransferase</keyword>
<sequence>MNDQDLLRYSRQIMLPQVGIEGQQSLLDATMLLIGVGGLGSPSALYLAAAGVGHIIIADFDKVELSNLQRQVIHHTPDIGQYKTDSAKAKMLAINPDIKVTTLTDLSKENLNSWVAKADVVLDGTDNFATRFKINAACVQEKVTLVSAAVIRFEGQLSVFKGYEADQPCYQCLYSKEGEDNENCTENGILAPVAGFMGTLQALQAIKVVLDLGEQLSGKLMIIDALKLDFRTLTISKDAHCPICQAKSESNQTS</sequence>
<evidence type="ECO:0000256" key="11">
    <source>
        <dbReference type="ARBA" id="ARBA00075110"/>
    </source>
</evidence>
<dbReference type="AlphaFoldDB" id="A0A0M4P9X3"/>
<evidence type="ECO:0000256" key="3">
    <source>
        <dbReference type="ARBA" id="ARBA00022679"/>
    </source>
</evidence>
<protein>
    <recommendedName>
        <fullName evidence="10">Molybdopterin-synthase adenylyltransferase</fullName>
        <ecNumber evidence="9">2.7.7.80</ecNumber>
    </recommendedName>
    <alternativeName>
        <fullName evidence="13">MoaD protein adenylase</fullName>
    </alternativeName>
    <alternativeName>
        <fullName evidence="11">Molybdopterin-converting factor subunit 1 adenylase</fullName>
    </alternativeName>
    <alternativeName>
        <fullName evidence="12">Sulfur carrier protein MoaD adenylyltransferase</fullName>
    </alternativeName>
</protein>
<evidence type="ECO:0000256" key="2">
    <source>
        <dbReference type="ARBA" id="ARBA00009919"/>
    </source>
</evidence>
<evidence type="ECO:0000256" key="13">
    <source>
        <dbReference type="ARBA" id="ARBA00078531"/>
    </source>
</evidence>
<dbReference type="GO" id="GO:0005829">
    <property type="term" value="C:cytosol"/>
    <property type="evidence" value="ECO:0007669"/>
    <property type="project" value="TreeGrafter"/>
</dbReference>
<name>A0A0M4P9X3_9GAMM</name>
<comment type="subunit">
    <text evidence="8">Homodimer. Forms a stable heterotetrameric complex of 2 MoeB and 2 MoaD during adenylation of MoaD.</text>
</comment>
<evidence type="ECO:0000256" key="10">
    <source>
        <dbReference type="ARBA" id="ARBA00073635"/>
    </source>
</evidence>
<dbReference type="GO" id="GO:0008641">
    <property type="term" value="F:ubiquitin-like modifier activating enzyme activity"/>
    <property type="evidence" value="ECO:0007669"/>
    <property type="project" value="InterPro"/>
</dbReference>
<comment type="catalytic activity">
    <reaction evidence="6">
        <text>[molybdopterin-synthase sulfur-carrier protein]-C-terminal Gly-Gly + ATP + H(+) = [molybdopterin-synthase sulfur-carrier protein]-C-terminal Gly-Gly-AMP + diphosphate</text>
        <dbReference type="Rhea" id="RHEA:43616"/>
        <dbReference type="Rhea" id="RHEA-COMP:12159"/>
        <dbReference type="Rhea" id="RHEA-COMP:12202"/>
        <dbReference type="ChEBI" id="CHEBI:15378"/>
        <dbReference type="ChEBI" id="CHEBI:30616"/>
        <dbReference type="ChEBI" id="CHEBI:33019"/>
        <dbReference type="ChEBI" id="CHEBI:90618"/>
        <dbReference type="ChEBI" id="CHEBI:90778"/>
        <dbReference type="EC" id="2.7.7.80"/>
    </reaction>
</comment>
<evidence type="ECO:0000313" key="15">
    <source>
        <dbReference type="EMBL" id="ALE52997.1"/>
    </source>
</evidence>
<dbReference type="Gene3D" id="3.40.50.720">
    <property type="entry name" value="NAD(P)-binding Rossmann-like Domain"/>
    <property type="match status" value="1"/>
</dbReference>
<dbReference type="STRING" id="1705394.SP60_07210"/>
<evidence type="ECO:0000256" key="12">
    <source>
        <dbReference type="ARBA" id="ARBA00075328"/>
    </source>
</evidence>
<dbReference type="GO" id="GO:0005524">
    <property type="term" value="F:ATP binding"/>
    <property type="evidence" value="ECO:0007669"/>
    <property type="project" value="UniProtKB-KW"/>
</dbReference>
<dbReference type="FunFam" id="3.40.50.720:FF:000033">
    <property type="entry name" value="Adenylyltransferase and sulfurtransferase MOCS3"/>
    <property type="match status" value="1"/>
</dbReference>
<comment type="pathway">
    <text evidence="1">Cofactor biosynthesis; molybdopterin biosynthesis.</text>
</comment>
<dbReference type="NCBIfam" id="NF004281">
    <property type="entry name" value="PRK05690.1"/>
    <property type="match status" value="1"/>
</dbReference>
<evidence type="ECO:0000256" key="4">
    <source>
        <dbReference type="ARBA" id="ARBA00022741"/>
    </source>
</evidence>
<evidence type="ECO:0000256" key="1">
    <source>
        <dbReference type="ARBA" id="ARBA00005046"/>
    </source>
</evidence>
<dbReference type="KEGG" id="tho:SP60_07210"/>
<dbReference type="CDD" id="cd00757">
    <property type="entry name" value="ThiF_MoeB_HesA_family"/>
    <property type="match status" value="1"/>
</dbReference>
<dbReference type="GO" id="GO:0061605">
    <property type="term" value="F:molybdopterin-synthase adenylyltransferase activity"/>
    <property type="evidence" value="ECO:0007669"/>
    <property type="project" value="UniProtKB-EC"/>
</dbReference>
<keyword evidence="5" id="KW-0067">ATP-binding</keyword>
<dbReference type="Proteomes" id="UP000058020">
    <property type="component" value="Chromosome"/>
</dbReference>
<keyword evidence="16" id="KW-1185">Reference proteome</keyword>
<proteinExistence type="inferred from homology"/>
<dbReference type="PANTHER" id="PTHR10953">
    <property type="entry name" value="UBIQUITIN-ACTIVATING ENZYME E1"/>
    <property type="match status" value="1"/>
</dbReference>
<evidence type="ECO:0000256" key="6">
    <source>
        <dbReference type="ARBA" id="ARBA00052218"/>
    </source>
</evidence>
<comment type="similarity">
    <text evidence="2">Belongs to the HesA/MoeB/ThiF family.</text>
</comment>
<accession>A0A0M4P9X3</accession>
<evidence type="ECO:0000256" key="7">
    <source>
        <dbReference type="ARBA" id="ARBA00055169"/>
    </source>
</evidence>
<evidence type="ECO:0000256" key="9">
    <source>
        <dbReference type="ARBA" id="ARBA00066884"/>
    </source>
</evidence>
<dbReference type="SUPFAM" id="SSF69572">
    <property type="entry name" value="Activating enzymes of the ubiquitin-like proteins"/>
    <property type="match status" value="1"/>
</dbReference>
<dbReference type="GO" id="GO:0004792">
    <property type="term" value="F:thiosulfate-cyanide sulfurtransferase activity"/>
    <property type="evidence" value="ECO:0007669"/>
    <property type="project" value="TreeGrafter"/>
</dbReference>
<gene>
    <name evidence="15" type="ORF">SP60_07210</name>
</gene>
<dbReference type="RefSeq" id="WP_053951984.1">
    <property type="nucleotide sequence ID" value="NZ_CP010552.1"/>
</dbReference>
<dbReference type="InterPro" id="IPR045886">
    <property type="entry name" value="ThiF/MoeB/HesA"/>
</dbReference>
<dbReference type="OrthoDB" id="9804286at2"/>
<keyword evidence="4" id="KW-0547">Nucleotide-binding</keyword>
<dbReference type="GO" id="GO:0008146">
    <property type="term" value="F:sulfotransferase activity"/>
    <property type="evidence" value="ECO:0007669"/>
    <property type="project" value="TreeGrafter"/>
</dbReference>
<evidence type="ECO:0000256" key="8">
    <source>
        <dbReference type="ARBA" id="ARBA00063809"/>
    </source>
</evidence>
<dbReference type="InterPro" id="IPR000594">
    <property type="entry name" value="ThiF_NAD_FAD-bd"/>
</dbReference>
<keyword evidence="3 15" id="KW-0808">Transferase</keyword>
<evidence type="ECO:0000256" key="5">
    <source>
        <dbReference type="ARBA" id="ARBA00022840"/>
    </source>
</evidence>
<organism evidence="15 16">
    <name type="scientific">Candidatus Thioglobus autotrophicus</name>
    <dbReference type="NCBI Taxonomy" id="1705394"/>
    <lineage>
        <taxon>Bacteria</taxon>
        <taxon>Pseudomonadati</taxon>
        <taxon>Pseudomonadota</taxon>
        <taxon>Gammaproteobacteria</taxon>
        <taxon>Candidatus Pseudothioglobaceae</taxon>
        <taxon>Candidatus Thioglobus</taxon>
    </lineage>
</organism>